<dbReference type="PROSITE" id="PS00194">
    <property type="entry name" value="THIOREDOXIN_1"/>
    <property type="match status" value="1"/>
</dbReference>
<dbReference type="InterPro" id="IPR036249">
    <property type="entry name" value="Thioredoxin-like_sf"/>
</dbReference>
<keyword evidence="2" id="KW-0812">Transmembrane</keyword>
<dbReference type="PROSITE" id="PS51352">
    <property type="entry name" value="THIOREDOXIN_2"/>
    <property type="match status" value="1"/>
</dbReference>
<organism evidence="4 5">
    <name type="scientific">Paenibacillus agri</name>
    <dbReference type="NCBI Taxonomy" id="2744309"/>
    <lineage>
        <taxon>Bacteria</taxon>
        <taxon>Bacillati</taxon>
        <taxon>Bacillota</taxon>
        <taxon>Bacilli</taxon>
        <taxon>Bacillales</taxon>
        <taxon>Paenibacillaceae</taxon>
        <taxon>Paenibacillus</taxon>
    </lineage>
</organism>
<dbReference type="RefSeq" id="WP_175372560.1">
    <property type="nucleotide sequence ID" value="NZ_JABWCS010000212.1"/>
</dbReference>
<dbReference type="CDD" id="cd02966">
    <property type="entry name" value="TlpA_like_family"/>
    <property type="match status" value="1"/>
</dbReference>
<evidence type="ECO:0000259" key="3">
    <source>
        <dbReference type="PROSITE" id="PS51352"/>
    </source>
</evidence>
<sequence length="185" mass="20989">MKKNVIAIIFIIGLVLYGGYEYFNKSEQQPLQSASSEAESRDVGIEKGQVAPDFTLQDLSGNPVRLSDFRGKRVMLNFWATWCPPCRVEMPHMQSIYENYESEDVVILGVNMTLTEKALGDVQPFVQEQKLTFPIVLDEDGELMQTYQIVAYPTTYVLDADGVVREKVRGAMNYEMMSELLAEVK</sequence>
<comment type="caution">
    <text evidence="4">The sequence shown here is derived from an EMBL/GenBank/DDBJ whole genome shotgun (WGS) entry which is preliminary data.</text>
</comment>
<feature type="domain" description="Thioredoxin" evidence="3">
    <location>
        <begin position="45"/>
        <end position="185"/>
    </location>
</feature>
<dbReference type="InterPro" id="IPR000866">
    <property type="entry name" value="AhpC/TSA"/>
</dbReference>
<dbReference type="AlphaFoldDB" id="A0A850EQP8"/>
<keyword evidence="1" id="KW-1015">Disulfide bond</keyword>
<dbReference type="Pfam" id="PF00578">
    <property type="entry name" value="AhpC-TSA"/>
    <property type="match status" value="1"/>
</dbReference>
<keyword evidence="5" id="KW-1185">Reference proteome</keyword>
<dbReference type="PANTHER" id="PTHR42852:SF17">
    <property type="entry name" value="THIOREDOXIN-LIKE PROTEIN HI_1115"/>
    <property type="match status" value="1"/>
</dbReference>
<dbReference type="SUPFAM" id="SSF52833">
    <property type="entry name" value="Thioredoxin-like"/>
    <property type="match status" value="1"/>
</dbReference>
<reference evidence="4" key="1">
    <citation type="submission" date="2020-06" db="EMBL/GenBank/DDBJ databases">
        <title>Paenibacillus sp. nov., isolated from soil.</title>
        <authorList>
            <person name="Seo Y.L."/>
        </authorList>
    </citation>
    <scope>NUCLEOTIDE SEQUENCE [LARGE SCALE GENOMIC DNA]</scope>
    <source>
        <strain evidence="4">JW14</strain>
    </source>
</reference>
<keyword evidence="2" id="KW-1133">Transmembrane helix</keyword>
<name>A0A850EQP8_9BACL</name>
<dbReference type="InterPro" id="IPR013766">
    <property type="entry name" value="Thioredoxin_domain"/>
</dbReference>
<feature type="transmembrane region" description="Helical" evidence="2">
    <location>
        <begin position="6"/>
        <end position="23"/>
    </location>
</feature>
<dbReference type="Gene3D" id="3.40.30.10">
    <property type="entry name" value="Glutaredoxin"/>
    <property type="match status" value="1"/>
</dbReference>
<evidence type="ECO:0000256" key="2">
    <source>
        <dbReference type="SAM" id="Phobius"/>
    </source>
</evidence>
<dbReference type="PANTHER" id="PTHR42852">
    <property type="entry name" value="THIOL:DISULFIDE INTERCHANGE PROTEIN DSBE"/>
    <property type="match status" value="1"/>
</dbReference>
<dbReference type="Proteomes" id="UP000564806">
    <property type="component" value="Unassembled WGS sequence"/>
</dbReference>
<protein>
    <submittedName>
        <fullName evidence="4">TlpA family protein disulfide reductase</fullName>
    </submittedName>
</protein>
<evidence type="ECO:0000256" key="1">
    <source>
        <dbReference type="ARBA" id="ARBA00023157"/>
    </source>
</evidence>
<keyword evidence="2" id="KW-0472">Membrane</keyword>
<dbReference type="GO" id="GO:0016491">
    <property type="term" value="F:oxidoreductase activity"/>
    <property type="evidence" value="ECO:0007669"/>
    <property type="project" value="InterPro"/>
</dbReference>
<dbReference type="InterPro" id="IPR017937">
    <property type="entry name" value="Thioredoxin_CS"/>
</dbReference>
<proteinExistence type="predicted"/>
<evidence type="ECO:0000313" key="4">
    <source>
        <dbReference type="EMBL" id="NUU62069.1"/>
    </source>
</evidence>
<dbReference type="EMBL" id="JABWCS010000212">
    <property type="protein sequence ID" value="NUU62069.1"/>
    <property type="molecule type" value="Genomic_DNA"/>
</dbReference>
<dbReference type="InterPro" id="IPR050553">
    <property type="entry name" value="Thioredoxin_ResA/DsbE_sf"/>
</dbReference>
<evidence type="ECO:0000313" key="5">
    <source>
        <dbReference type="Proteomes" id="UP000564806"/>
    </source>
</evidence>
<gene>
    <name evidence="4" type="ORF">HPT30_17125</name>
</gene>
<accession>A0A850EQP8</accession>
<dbReference type="GO" id="GO:0016209">
    <property type="term" value="F:antioxidant activity"/>
    <property type="evidence" value="ECO:0007669"/>
    <property type="project" value="InterPro"/>
</dbReference>